<dbReference type="CDD" id="cd00067">
    <property type="entry name" value="GAL4"/>
    <property type="match status" value="1"/>
</dbReference>
<dbReference type="Gene3D" id="4.10.240.10">
    <property type="entry name" value="Zn(2)-C6 fungal-type DNA-binding domain"/>
    <property type="match status" value="1"/>
</dbReference>
<feature type="domain" description="Zn(2)-C6 fungal-type" evidence="3">
    <location>
        <begin position="36"/>
        <end position="66"/>
    </location>
</feature>
<dbReference type="Pfam" id="PF11905">
    <property type="entry name" value="DUF3425"/>
    <property type="match status" value="1"/>
</dbReference>
<dbReference type="SMART" id="SM00066">
    <property type="entry name" value="GAL4"/>
    <property type="match status" value="1"/>
</dbReference>
<dbReference type="PROSITE" id="PS00463">
    <property type="entry name" value="ZN2_CY6_FUNGAL_1"/>
    <property type="match status" value="1"/>
</dbReference>
<proteinExistence type="predicted"/>
<feature type="compositionally biased region" description="Polar residues" evidence="2">
    <location>
        <begin position="145"/>
        <end position="157"/>
    </location>
</feature>
<name>A0AB37WSK6_9PLEO</name>
<accession>A0AB37WSK6</accession>
<dbReference type="InterPro" id="IPR036864">
    <property type="entry name" value="Zn2-C6_fun-type_DNA-bd_sf"/>
</dbReference>
<feature type="region of interest" description="Disordered" evidence="2">
    <location>
        <begin position="263"/>
        <end position="282"/>
    </location>
</feature>
<dbReference type="PANTHER" id="PTHR37012:SF2">
    <property type="entry name" value="BZIP DOMAIN-CONTAINING PROTEIN-RELATED"/>
    <property type="match status" value="1"/>
</dbReference>
<protein>
    <recommendedName>
        <fullName evidence="3">Zn(2)-C6 fungal-type domain-containing protein</fullName>
    </recommendedName>
</protein>
<gene>
    <name evidence="4" type="ORF">AA0115_g3779</name>
</gene>
<dbReference type="SUPFAM" id="SSF57701">
    <property type="entry name" value="Zn2/Cys6 DNA-binding domain"/>
    <property type="match status" value="1"/>
</dbReference>
<evidence type="ECO:0000313" key="5">
    <source>
        <dbReference type="Proteomes" id="UP000292340"/>
    </source>
</evidence>
<organism evidence="4 5">
    <name type="scientific">Alternaria tenuissima</name>
    <dbReference type="NCBI Taxonomy" id="119927"/>
    <lineage>
        <taxon>Eukaryota</taxon>
        <taxon>Fungi</taxon>
        <taxon>Dikarya</taxon>
        <taxon>Ascomycota</taxon>
        <taxon>Pezizomycotina</taxon>
        <taxon>Dothideomycetes</taxon>
        <taxon>Pleosporomycetidae</taxon>
        <taxon>Pleosporales</taxon>
        <taxon>Pleosporineae</taxon>
        <taxon>Pleosporaceae</taxon>
        <taxon>Alternaria</taxon>
        <taxon>Alternaria sect. Alternaria</taxon>
        <taxon>Alternaria alternata complex</taxon>
    </lineage>
</organism>
<dbReference type="GO" id="GO:0008270">
    <property type="term" value="F:zinc ion binding"/>
    <property type="evidence" value="ECO:0007669"/>
    <property type="project" value="InterPro"/>
</dbReference>
<keyword evidence="1" id="KW-0539">Nucleus</keyword>
<sequence>MDPSERWQSIAPASDEPGQRRPTSDRRKKRQAVAVACVQCRNGKAKCDGTRPQCNRCKENKLSCQYDVAEGVSRAERMKIMKRDSMTGELDDLKRIVTSLRSGTDDQAAAVLARLRLGEAPEDVAKTLPMTASPATSGHPPSLLGQESTDTSGSGMSHESVFDMSKSASKFRQGSSISLASPTSQNAGWSPPTDISSSSFAPSGKGKQPATGDAAKDQSFLVPLFDRDDYLLARDEAEEDSEDDDNFQDNRIDPRLLQHASSFDTSWNAAPSSKRPSPHKQNTIRSIYPTHLAGRQPMVNTIRIHPNLNLRNLFGNMPFSSSILSNYYPGDIQDTQISNLFLPTWAMLPINTMPDPGSLRRAVPGILQQAASLISMGVPLEQVIEIHPNIAALWDKEVYSYSGILSKWAVGMTHGVYMKGNTFSCFGSMYLFWSLMRWMISPSPETYNAIPEWFRPTPNQLFMPHINIIDFIIWPAFRELVVQIPAMQERMGWMMDLSLNLQCDWSFATSEALYTNEETGQVDLCDAARDAARDLGNWSVGPSFRGYVSNADSYVRIRTE</sequence>
<reference evidence="4" key="2">
    <citation type="journal article" date="2019" name="bioRxiv">
        <title>Genomics, evolutionary history and diagnostics of the Alternaria alternata species group including apple and Asian pear pathotypes.</title>
        <authorList>
            <person name="Armitage A.D."/>
            <person name="Cockerton H.M."/>
            <person name="Sreenivasaprasad S."/>
            <person name="Woodhall J.W."/>
            <person name="Lane C.R."/>
            <person name="Harrison R.J."/>
            <person name="Clarkson J.P."/>
        </authorList>
    </citation>
    <scope>NUCLEOTIDE SEQUENCE</scope>
    <source>
        <strain evidence="4">FERA 1164</strain>
    </source>
</reference>
<evidence type="ECO:0000256" key="1">
    <source>
        <dbReference type="ARBA" id="ARBA00023242"/>
    </source>
</evidence>
<evidence type="ECO:0000313" key="4">
    <source>
        <dbReference type="EMBL" id="RYN32431.1"/>
    </source>
</evidence>
<dbReference type="EMBL" id="PDXB01000007">
    <property type="protein sequence ID" value="RYN32431.1"/>
    <property type="molecule type" value="Genomic_DNA"/>
</dbReference>
<dbReference type="InterPro" id="IPR021833">
    <property type="entry name" value="DUF3425"/>
</dbReference>
<dbReference type="PROSITE" id="PS50048">
    <property type="entry name" value="ZN2_CY6_FUNGAL_2"/>
    <property type="match status" value="1"/>
</dbReference>
<reference evidence="4" key="1">
    <citation type="submission" date="2017-10" db="EMBL/GenBank/DDBJ databases">
        <authorList>
            <person name="Armitage A.D."/>
            <person name="Barbara D.J."/>
            <person name="Woodhall J.W."/>
            <person name="Sreenivasaprasad S."/>
            <person name="Lane C.R."/>
            <person name="Clarkson J.P."/>
            <person name="Harrison R.J."/>
        </authorList>
    </citation>
    <scope>NUCLEOTIDE SEQUENCE</scope>
    <source>
        <strain evidence="4">FERA 1164</strain>
    </source>
</reference>
<comment type="caution">
    <text evidence="4">The sequence shown here is derived from an EMBL/GenBank/DDBJ whole genome shotgun (WGS) entry which is preliminary data.</text>
</comment>
<dbReference type="GO" id="GO:0000981">
    <property type="term" value="F:DNA-binding transcription factor activity, RNA polymerase II-specific"/>
    <property type="evidence" value="ECO:0007669"/>
    <property type="project" value="InterPro"/>
</dbReference>
<feature type="region of interest" description="Disordered" evidence="2">
    <location>
        <begin position="173"/>
        <end position="219"/>
    </location>
</feature>
<dbReference type="PANTHER" id="PTHR37012">
    <property type="entry name" value="B-ZIP TRANSCRIPTION FACTOR (EUROFUNG)-RELATED"/>
    <property type="match status" value="1"/>
</dbReference>
<feature type="region of interest" description="Disordered" evidence="2">
    <location>
        <begin position="1"/>
        <end position="30"/>
    </location>
</feature>
<dbReference type="Pfam" id="PF00172">
    <property type="entry name" value="Zn_clus"/>
    <property type="match status" value="1"/>
</dbReference>
<feature type="compositionally biased region" description="Polar residues" evidence="2">
    <location>
        <begin position="173"/>
        <end position="201"/>
    </location>
</feature>
<dbReference type="AlphaFoldDB" id="A0AB37WSK6"/>
<dbReference type="Proteomes" id="UP000292340">
    <property type="component" value="Unassembled WGS sequence"/>
</dbReference>
<feature type="region of interest" description="Disordered" evidence="2">
    <location>
        <begin position="130"/>
        <end position="159"/>
    </location>
</feature>
<evidence type="ECO:0000259" key="3">
    <source>
        <dbReference type="PROSITE" id="PS50048"/>
    </source>
</evidence>
<evidence type="ECO:0000256" key="2">
    <source>
        <dbReference type="SAM" id="MobiDB-lite"/>
    </source>
</evidence>
<dbReference type="InterPro" id="IPR001138">
    <property type="entry name" value="Zn2Cys6_DnaBD"/>
</dbReference>